<accession>A0A1F5YD59</accession>
<comment type="caution">
    <text evidence="3">The sequence shown here is derived from an EMBL/GenBank/DDBJ whole genome shotgun (WGS) entry which is preliminary data.</text>
</comment>
<dbReference type="GO" id="GO:0046872">
    <property type="term" value="F:metal ion binding"/>
    <property type="evidence" value="ECO:0007669"/>
    <property type="project" value="InterPro"/>
</dbReference>
<dbReference type="SUPFAM" id="SSF63411">
    <property type="entry name" value="LuxS/MPP-like metallohydrolase"/>
    <property type="match status" value="1"/>
</dbReference>
<keyword evidence="1" id="KW-0732">Signal</keyword>
<feature type="domain" description="Peptidase M16 N-terminal" evidence="2">
    <location>
        <begin position="51"/>
        <end position="122"/>
    </location>
</feature>
<gene>
    <name evidence="3" type="ORF">A2Z06_01845</name>
</gene>
<feature type="signal peptide" evidence="1">
    <location>
        <begin position="1"/>
        <end position="20"/>
    </location>
</feature>
<dbReference type="Gene3D" id="3.30.830.10">
    <property type="entry name" value="Metalloenzyme, LuxS/M16 peptidase-like"/>
    <property type="match status" value="1"/>
</dbReference>
<name>A0A1F5YD59_9BACT</name>
<evidence type="ECO:0000313" key="4">
    <source>
        <dbReference type="Proteomes" id="UP000179034"/>
    </source>
</evidence>
<organism evidence="3 4">
    <name type="scientific">Candidatus Glassbacteria bacterium RBG_16_58_8</name>
    <dbReference type="NCBI Taxonomy" id="1817866"/>
    <lineage>
        <taxon>Bacteria</taxon>
        <taxon>Candidatus Glassiibacteriota</taxon>
    </lineage>
</organism>
<evidence type="ECO:0000256" key="1">
    <source>
        <dbReference type="SAM" id="SignalP"/>
    </source>
</evidence>
<sequence>MRSTVKTSFLRLAVITPVVAAMGLPVSSFASHDDAPFPRYGSRRLESGLKVIVHEDHELPVVRLEVMIRAGSVDDPVGKEGMAAFTAATLTEGTDTRSAIQIAETIDFVGGSLGADAGYDATYLS</sequence>
<dbReference type="Proteomes" id="UP000179034">
    <property type="component" value="Unassembled WGS sequence"/>
</dbReference>
<evidence type="ECO:0000259" key="2">
    <source>
        <dbReference type="Pfam" id="PF00675"/>
    </source>
</evidence>
<dbReference type="InterPro" id="IPR011249">
    <property type="entry name" value="Metalloenz_LuxS/M16"/>
</dbReference>
<protein>
    <recommendedName>
        <fullName evidence="2">Peptidase M16 N-terminal domain-containing protein</fullName>
    </recommendedName>
</protein>
<evidence type="ECO:0000313" key="3">
    <source>
        <dbReference type="EMBL" id="OGF98073.1"/>
    </source>
</evidence>
<proteinExistence type="predicted"/>
<dbReference type="Pfam" id="PF00675">
    <property type="entry name" value="Peptidase_M16"/>
    <property type="match status" value="1"/>
</dbReference>
<feature type="chain" id="PRO_5009522385" description="Peptidase M16 N-terminal domain-containing protein" evidence="1">
    <location>
        <begin position="21"/>
        <end position="125"/>
    </location>
</feature>
<dbReference type="AlphaFoldDB" id="A0A1F5YD59"/>
<dbReference type="InterPro" id="IPR011765">
    <property type="entry name" value="Pept_M16_N"/>
</dbReference>
<reference evidence="3 4" key="1">
    <citation type="journal article" date="2016" name="Nat. Commun.">
        <title>Thousands of microbial genomes shed light on interconnected biogeochemical processes in an aquifer system.</title>
        <authorList>
            <person name="Anantharaman K."/>
            <person name="Brown C.T."/>
            <person name="Hug L.A."/>
            <person name="Sharon I."/>
            <person name="Castelle C.J."/>
            <person name="Probst A.J."/>
            <person name="Thomas B.C."/>
            <person name="Singh A."/>
            <person name="Wilkins M.J."/>
            <person name="Karaoz U."/>
            <person name="Brodie E.L."/>
            <person name="Williams K.H."/>
            <person name="Hubbard S.S."/>
            <person name="Banfield J.F."/>
        </authorList>
    </citation>
    <scope>NUCLEOTIDE SEQUENCE [LARGE SCALE GENOMIC DNA]</scope>
</reference>
<dbReference type="EMBL" id="MFIW01000014">
    <property type="protein sequence ID" value="OGF98073.1"/>
    <property type="molecule type" value="Genomic_DNA"/>
</dbReference>